<evidence type="ECO:0000259" key="3">
    <source>
        <dbReference type="Pfam" id="PF06030"/>
    </source>
</evidence>
<evidence type="ECO:0000256" key="1">
    <source>
        <dbReference type="SAM" id="Phobius"/>
    </source>
</evidence>
<sequence length="351" mass="39704">MSKKFKIFLYSIAILLSFVFISAQRAQASDVNGLAMEPIYPNNQITKNGILYPMVSPGSTQTLSFNIINLSNQSQKLTISPNTAITSNGPSIDYSQSKYKYDSSLKYKFSDIFFPKKIKLDVKPNTPTKVTFTAKIPKKEFKGLLMGGFYIDTNQTSYNNDSGTSINNKYTYAMPVIMRENKEKSLPELKLGTVTNGMSFKAPIISSKIYNKQPAMIDQLKMDTTIKDDNNKLIFHSYNNDNSVAPNSSFNYVNTIPNKDNLQPGTYHIKIIAKSPEGKWILQKSFTVSVGQYLGTIFQNNQWLWLFIIIIILLIVSFIGYLIYKKHKKNLLSQSNDKSTISRESSGSHFK</sequence>
<feature type="signal peptide" evidence="2">
    <location>
        <begin position="1"/>
        <end position="28"/>
    </location>
</feature>
<evidence type="ECO:0000313" key="6">
    <source>
        <dbReference type="Proteomes" id="UP000831859"/>
    </source>
</evidence>
<evidence type="ECO:0000256" key="2">
    <source>
        <dbReference type="SAM" id="SignalP"/>
    </source>
</evidence>
<feature type="transmembrane region" description="Helical" evidence="1">
    <location>
        <begin position="303"/>
        <end position="324"/>
    </location>
</feature>
<keyword evidence="2" id="KW-0732">Signal</keyword>
<keyword evidence="1" id="KW-0472">Membrane</keyword>
<evidence type="ECO:0000259" key="4">
    <source>
        <dbReference type="Pfam" id="PF11797"/>
    </source>
</evidence>
<gene>
    <name evidence="5" type="ORF">MOO46_05355</name>
</gene>
<dbReference type="Pfam" id="PF11797">
    <property type="entry name" value="WxLIP_HBD"/>
    <property type="match status" value="1"/>
</dbReference>
<dbReference type="RefSeq" id="WP_249510661.1">
    <property type="nucleotide sequence ID" value="NZ_CP093362.1"/>
</dbReference>
<feature type="chain" id="PRO_5046525443" evidence="2">
    <location>
        <begin position="29"/>
        <end position="351"/>
    </location>
</feature>
<evidence type="ECO:0000313" key="5">
    <source>
        <dbReference type="EMBL" id="UQS84677.1"/>
    </source>
</evidence>
<dbReference type="EMBL" id="CP093362">
    <property type="protein sequence ID" value="UQS84677.1"/>
    <property type="molecule type" value="Genomic_DNA"/>
</dbReference>
<dbReference type="Pfam" id="PF06030">
    <property type="entry name" value="WxLIP_PGBD"/>
    <property type="match status" value="1"/>
</dbReference>
<dbReference type="Proteomes" id="UP000831859">
    <property type="component" value="Chromosome"/>
</dbReference>
<dbReference type="InterPro" id="IPR010317">
    <property type="entry name" value="WxLIP_PGBD"/>
</dbReference>
<protein>
    <submittedName>
        <fullName evidence="5">DUF916 and DUF3324 domain-containing protein</fullName>
    </submittedName>
</protein>
<keyword evidence="6" id="KW-1185">Reference proteome</keyword>
<keyword evidence="1" id="KW-1133">Transmembrane helix</keyword>
<keyword evidence="1" id="KW-0812">Transmembrane</keyword>
<accession>A0ABY4PGH6</accession>
<organism evidence="5 6">
    <name type="scientific">Apilactobacillus apisilvae</name>
    <dbReference type="NCBI Taxonomy" id="2923364"/>
    <lineage>
        <taxon>Bacteria</taxon>
        <taxon>Bacillati</taxon>
        <taxon>Bacillota</taxon>
        <taxon>Bacilli</taxon>
        <taxon>Lactobacillales</taxon>
        <taxon>Lactobacillaceae</taxon>
        <taxon>Apilactobacillus</taxon>
    </lineage>
</organism>
<reference evidence="5 6" key="1">
    <citation type="journal article" date="2022" name="Int. J. Syst. Evol. Microbiol.">
        <title>Apilactobacillus apisilvae sp. nov., Nicolia spurrieriana gen. nov. sp. nov., Bombilactobacillus folatiphilus sp. nov. and Bombilactobacillus thymidiniphilus sp. nov., four new lactic acid bacterial isolates from stingless bees Tetragonula carbonaria and Austroplebeia australis.</title>
        <authorList>
            <person name="Oliphant S.A."/>
            <person name="Watson-Haigh N.S."/>
            <person name="Sumby K.M."/>
            <person name="Gardner J."/>
            <person name="Groom S."/>
            <person name="Jiranek V."/>
        </authorList>
    </citation>
    <scope>NUCLEOTIDE SEQUENCE [LARGE SCALE GENOMIC DNA]</scope>
    <source>
        <strain evidence="5 6">SG5_A10</strain>
    </source>
</reference>
<feature type="domain" description="WxL Interacting Protein host binding" evidence="4">
    <location>
        <begin position="162"/>
        <end position="289"/>
    </location>
</feature>
<proteinExistence type="predicted"/>
<name>A0ABY4PGH6_9LACO</name>
<feature type="domain" description="WxL Interacting Protein peptidoglycan binding" evidence="3">
    <location>
        <begin position="36"/>
        <end position="151"/>
    </location>
</feature>
<dbReference type="InterPro" id="IPR021759">
    <property type="entry name" value="WxLIP_HBD"/>
</dbReference>